<evidence type="ECO:0000256" key="4">
    <source>
        <dbReference type="ARBA" id="ARBA00022741"/>
    </source>
</evidence>
<reference evidence="14" key="1">
    <citation type="journal article" date="2020" name="Stud. Mycol.">
        <title>101 Dothideomycetes genomes: a test case for predicting lifestyles and emergence of pathogens.</title>
        <authorList>
            <person name="Haridas S."/>
            <person name="Albert R."/>
            <person name="Binder M."/>
            <person name="Bloem J."/>
            <person name="Labutti K."/>
            <person name="Salamov A."/>
            <person name="Andreopoulos B."/>
            <person name="Baker S."/>
            <person name="Barry K."/>
            <person name="Bills G."/>
            <person name="Bluhm B."/>
            <person name="Cannon C."/>
            <person name="Castanera R."/>
            <person name="Culley D."/>
            <person name="Daum C."/>
            <person name="Ezra D."/>
            <person name="Gonzalez J."/>
            <person name="Henrissat B."/>
            <person name="Kuo A."/>
            <person name="Liang C."/>
            <person name="Lipzen A."/>
            <person name="Lutzoni F."/>
            <person name="Magnuson J."/>
            <person name="Mondo S."/>
            <person name="Nolan M."/>
            <person name="Ohm R."/>
            <person name="Pangilinan J."/>
            <person name="Park H.-J."/>
            <person name="Ramirez L."/>
            <person name="Alfaro M."/>
            <person name="Sun H."/>
            <person name="Tritt A."/>
            <person name="Yoshinaga Y."/>
            <person name="Zwiers L.-H."/>
            <person name="Turgeon B."/>
            <person name="Goodwin S."/>
            <person name="Spatafora J."/>
            <person name="Crous P."/>
            <person name="Grigoriev I."/>
        </authorList>
    </citation>
    <scope>NUCLEOTIDE SEQUENCE</scope>
    <source>
        <strain evidence="14">CBS 379.55</strain>
    </source>
</reference>
<keyword evidence="10" id="KW-0131">Cell cycle</keyword>
<evidence type="ECO:0000313" key="15">
    <source>
        <dbReference type="Proteomes" id="UP000800097"/>
    </source>
</evidence>
<dbReference type="OrthoDB" id="10255539at2759"/>
<keyword evidence="8" id="KW-0226">DNA condensation</keyword>
<feature type="domain" description="SMC hinge" evidence="13">
    <location>
        <begin position="526"/>
        <end position="649"/>
    </location>
</feature>
<dbReference type="GeneID" id="54549450"/>
<evidence type="ECO:0000256" key="11">
    <source>
        <dbReference type="PIRNR" id="PIRNR005719"/>
    </source>
</evidence>
<accession>A0A6A6JPT9</accession>
<comment type="similarity">
    <text evidence="2">Belongs to the SMC family. SMC2 subfamily.</text>
</comment>
<keyword evidence="5" id="KW-0498">Mitosis</keyword>
<name>A0A6A6JPT9_WESOR</name>
<evidence type="ECO:0000256" key="9">
    <source>
        <dbReference type="ARBA" id="ARBA00023242"/>
    </source>
</evidence>
<keyword evidence="6" id="KW-0067">ATP-binding</keyword>
<dbReference type="Pfam" id="PF06470">
    <property type="entry name" value="SMC_hinge"/>
    <property type="match status" value="1"/>
</dbReference>
<dbReference type="Gene3D" id="1.20.1060.20">
    <property type="match status" value="1"/>
</dbReference>
<dbReference type="SUPFAM" id="SSF75553">
    <property type="entry name" value="Smc hinge domain"/>
    <property type="match status" value="1"/>
</dbReference>
<dbReference type="GO" id="GO:0005524">
    <property type="term" value="F:ATP binding"/>
    <property type="evidence" value="ECO:0007669"/>
    <property type="project" value="UniProtKB-KW"/>
</dbReference>
<keyword evidence="3" id="KW-0132">Cell division</keyword>
<dbReference type="InterPro" id="IPR027120">
    <property type="entry name" value="Smc2_ABC"/>
</dbReference>
<dbReference type="Gene3D" id="1.10.287.1490">
    <property type="match status" value="1"/>
</dbReference>
<evidence type="ECO:0000256" key="12">
    <source>
        <dbReference type="SAM" id="Coils"/>
    </source>
</evidence>
<evidence type="ECO:0000256" key="6">
    <source>
        <dbReference type="ARBA" id="ARBA00022840"/>
    </source>
</evidence>
<proteinExistence type="inferred from homology"/>
<dbReference type="InterPro" id="IPR027417">
    <property type="entry name" value="P-loop_NTPase"/>
</dbReference>
<evidence type="ECO:0000256" key="5">
    <source>
        <dbReference type="ARBA" id="ARBA00022776"/>
    </source>
</evidence>
<dbReference type="InterPro" id="IPR036277">
    <property type="entry name" value="SMC_hinge_sf"/>
</dbReference>
<protein>
    <recommendedName>
        <fullName evidence="11">Structural maintenance of chromosomes protein</fullName>
    </recommendedName>
</protein>
<keyword evidence="15" id="KW-1185">Reference proteome</keyword>
<gene>
    <name evidence="14" type="ORF">EI97DRAFT_393193</name>
</gene>
<dbReference type="InterPro" id="IPR003395">
    <property type="entry name" value="RecF/RecN/SMC_N"/>
</dbReference>
<feature type="coiled-coil region" evidence="12">
    <location>
        <begin position="692"/>
        <end position="899"/>
    </location>
</feature>
<keyword evidence="4" id="KW-0547">Nucleotide-binding</keyword>
<evidence type="ECO:0000256" key="8">
    <source>
        <dbReference type="ARBA" id="ARBA00023067"/>
    </source>
</evidence>
<dbReference type="InterPro" id="IPR024704">
    <property type="entry name" value="SMC"/>
</dbReference>
<dbReference type="SMART" id="SM00968">
    <property type="entry name" value="SMC_hinge"/>
    <property type="match status" value="1"/>
</dbReference>
<dbReference type="GO" id="GO:0005694">
    <property type="term" value="C:chromosome"/>
    <property type="evidence" value="ECO:0007669"/>
    <property type="project" value="InterPro"/>
</dbReference>
<dbReference type="Gene3D" id="3.40.50.300">
    <property type="entry name" value="P-loop containing nucleotide triphosphate hydrolases"/>
    <property type="match status" value="2"/>
</dbReference>
<dbReference type="EMBL" id="ML986487">
    <property type="protein sequence ID" value="KAF2278631.1"/>
    <property type="molecule type" value="Genomic_DNA"/>
</dbReference>
<evidence type="ECO:0000256" key="2">
    <source>
        <dbReference type="ARBA" id="ARBA00005231"/>
    </source>
</evidence>
<organism evidence="14 15">
    <name type="scientific">Westerdykella ornata</name>
    <dbReference type="NCBI Taxonomy" id="318751"/>
    <lineage>
        <taxon>Eukaryota</taxon>
        <taxon>Fungi</taxon>
        <taxon>Dikarya</taxon>
        <taxon>Ascomycota</taxon>
        <taxon>Pezizomycotina</taxon>
        <taxon>Dothideomycetes</taxon>
        <taxon>Pleosporomycetidae</taxon>
        <taxon>Pleosporales</taxon>
        <taxon>Sporormiaceae</taxon>
        <taxon>Westerdykella</taxon>
    </lineage>
</organism>
<evidence type="ECO:0000256" key="1">
    <source>
        <dbReference type="ARBA" id="ARBA00004123"/>
    </source>
</evidence>
<dbReference type="PANTHER" id="PTHR43977">
    <property type="entry name" value="STRUCTURAL MAINTENANCE OF CHROMOSOMES PROTEIN 3"/>
    <property type="match status" value="1"/>
</dbReference>
<dbReference type="GO" id="GO:0030261">
    <property type="term" value="P:chromosome condensation"/>
    <property type="evidence" value="ECO:0007669"/>
    <property type="project" value="UniProtKB-KW"/>
</dbReference>
<evidence type="ECO:0000313" key="14">
    <source>
        <dbReference type="EMBL" id="KAF2278631.1"/>
    </source>
</evidence>
<dbReference type="Pfam" id="PF02463">
    <property type="entry name" value="SMC_N"/>
    <property type="match status" value="1"/>
</dbReference>
<dbReference type="SUPFAM" id="SSF52540">
    <property type="entry name" value="P-loop containing nucleoside triphosphate hydrolases"/>
    <property type="match status" value="1"/>
</dbReference>
<feature type="coiled-coil region" evidence="12">
    <location>
        <begin position="247"/>
        <end position="515"/>
    </location>
</feature>
<dbReference type="GO" id="GO:0051301">
    <property type="term" value="P:cell division"/>
    <property type="evidence" value="ECO:0007669"/>
    <property type="project" value="UniProtKB-KW"/>
</dbReference>
<dbReference type="AlphaFoldDB" id="A0A6A6JPT9"/>
<dbReference type="RefSeq" id="XP_033656170.1">
    <property type="nucleotide sequence ID" value="XM_033796275.1"/>
</dbReference>
<dbReference type="Gene3D" id="3.30.70.1620">
    <property type="match status" value="1"/>
</dbReference>
<dbReference type="PIRSF" id="PIRSF005719">
    <property type="entry name" value="SMC"/>
    <property type="match status" value="1"/>
</dbReference>
<evidence type="ECO:0000256" key="7">
    <source>
        <dbReference type="ARBA" id="ARBA00023054"/>
    </source>
</evidence>
<sequence length="1183" mass="134391">MHVIELVIDGYKSYAVRTVISGWDPAFNAITGFNGSGKSNILDAICFVLGLKNFATVRAKDMQDLIYKRGQAGVTKASVTITFDNTDKSKSPSSLPDYLRSEDKISVMRQISLGGTSKYMINGRRVAKPDTVHAMFESVGLNINNPNFLIMQGKITKVLSMKPAETLGMLEEAAGTRMFEDRRLKAEKILEKKEIKVKELETLLQEEINPKLVSLREQVQKYQAFQNAQHDLERLTRLLVAYDHYHYTREQQRVADELEKMKQEKEELETSAVRLNEEIQDLEEQKAAVEAKRESESRKEGRYQALEKEVASLRNDRDQLKAQMDSKKSSITEEADSIKQLEAEVSSLEAQLVEKRSKYEAIQEKNREAHENLAKQKKEVEKLEELLQSLKTGVASREGEGIGYQDQLQKARDRAKQAASLQKQKKLEIEDLERRIKEEEPKAKKAKADNSGLLKNIQALKSDADRLRAKLDNLMFDPDQENRWRQQEKTLRTEIRSLQSQADELRRKVANVNFSYTDPIPNFDRSRVKGAVAELVTLDKENFPAGTALEVCAGGRLYNVVIDSNSTGALLLDEKRCKLSKRVTFIPLDKIQAFTASPQAIQAAERLSRGRAKLALALIGYDEEVEAAMKYVFGSTFICQDTETAKLVTFDRSAGVLMKSVTLDGDVYDPAGTLSGGSAPRTSGMLLTLQRLHELNAELVAKQRALAELQELIQREQKNIEMGKNLQQELELKLNEINLAEEHLNSNSSSSIIQNVENMRKSVADLKEGIKEAVNDEKAAEADVKRIERDMKELNSNRGKKLGELEANLDKLKKARKDTEAMVKPLQVDEREAMVDLDECKDRLDNDKKKLQDLAVSIEAQKQELEQLQVEYQAAEKSLERSQAELFQQQAKLTRFNDEIKAIEGEIKARKASIAEGTLAEKRLGHEFEKVKNDRQSMQQKIRALENEHDWVVSEQARFGRPDTPYDFNQVNIKAERESRKRQQQVFDTLKNNVNPRVMAMFDDVDRRGKSVEAKLKHVKNDKKKIEQTVAKILKHKKETMQTAWEQVNRDFGLIFNDILPGSFAKLDPPEGKEIIDGLEIKVMLGKVWKQSLNELSGGQRSLAAIAFMMALLQYKPAPMYILDEVDAALDPSHTQNIGVLIQKRFKGSQFIVVSLKDGMFLNANRIFRTKFVDNSSRVERVK</sequence>
<dbReference type="GO" id="GO:0005634">
    <property type="term" value="C:nucleus"/>
    <property type="evidence" value="ECO:0007669"/>
    <property type="project" value="UniProtKB-SubCell"/>
</dbReference>
<evidence type="ECO:0000256" key="3">
    <source>
        <dbReference type="ARBA" id="ARBA00022618"/>
    </source>
</evidence>
<dbReference type="InterPro" id="IPR010935">
    <property type="entry name" value="SMC_hinge"/>
</dbReference>
<evidence type="ECO:0000259" key="13">
    <source>
        <dbReference type="SMART" id="SM00968"/>
    </source>
</evidence>
<dbReference type="GO" id="GO:0016887">
    <property type="term" value="F:ATP hydrolysis activity"/>
    <property type="evidence" value="ECO:0007669"/>
    <property type="project" value="InterPro"/>
</dbReference>
<dbReference type="GO" id="GO:0007059">
    <property type="term" value="P:chromosome segregation"/>
    <property type="evidence" value="ECO:0007669"/>
    <property type="project" value="UniProtKB-ARBA"/>
</dbReference>
<comment type="subcellular location">
    <subcellularLocation>
        <location evidence="1 11">Nucleus</location>
    </subcellularLocation>
</comment>
<keyword evidence="7 12" id="KW-0175">Coiled coil</keyword>
<evidence type="ECO:0000256" key="10">
    <source>
        <dbReference type="ARBA" id="ARBA00023306"/>
    </source>
</evidence>
<keyword evidence="9 11" id="KW-0539">Nucleus</keyword>
<dbReference type="Proteomes" id="UP000800097">
    <property type="component" value="Unassembled WGS sequence"/>
</dbReference>
<dbReference type="CDD" id="cd03273">
    <property type="entry name" value="ABC_SMC2_euk"/>
    <property type="match status" value="1"/>
</dbReference>